<dbReference type="AlphaFoldDB" id="A0A6N3GJX0"/>
<name>A0A6N3GJX0_EUBLI</name>
<proteinExistence type="predicted"/>
<organism evidence="2">
    <name type="scientific">Eubacterium limosum</name>
    <dbReference type="NCBI Taxonomy" id="1736"/>
    <lineage>
        <taxon>Bacteria</taxon>
        <taxon>Bacillati</taxon>
        <taxon>Bacillota</taxon>
        <taxon>Clostridia</taxon>
        <taxon>Eubacteriales</taxon>
        <taxon>Eubacteriaceae</taxon>
        <taxon>Eubacterium</taxon>
    </lineage>
</organism>
<feature type="signal peptide" evidence="1">
    <location>
        <begin position="1"/>
        <end position="25"/>
    </location>
</feature>
<evidence type="ECO:0000313" key="2">
    <source>
        <dbReference type="EMBL" id="VYU64253.1"/>
    </source>
</evidence>
<feature type="chain" id="PRO_5026786815" evidence="1">
    <location>
        <begin position="26"/>
        <end position="172"/>
    </location>
</feature>
<protein>
    <submittedName>
        <fullName evidence="2">Uncharacterized protein</fullName>
    </submittedName>
</protein>
<gene>
    <name evidence="2" type="ORF">ELLFYP34_03948</name>
</gene>
<dbReference type="EMBL" id="CACRTR010000016">
    <property type="protein sequence ID" value="VYU64253.1"/>
    <property type="molecule type" value="Genomic_DNA"/>
</dbReference>
<reference evidence="2" key="1">
    <citation type="submission" date="2019-11" db="EMBL/GenBank/DDBJ databases">
        <authorList>
            <person name="Feng L."/>
        </authorList>
    </citation>
    <scope>NUCLEOTIDE SEQUENCE</scope>
    <source>
        <strain evidence="2">ElimosumLFYP34</strain>
    </source>
</reference>
<keyword evidence="1" id="KW-0732">Signal</keyword>
<evidence type="ECO:0000256" key="1">
    <source>
        <dbReference type="SAM" id="SignalP"/>
    </source>
</evidence>
<sequence>MKFKRLTAAAATAVLLLSMGGNALAAGEQGGETPMSIRFLVKPDYVVVMPKSVSLSYDRSTDYSLGAVYAPQVTMPEGKALRVSIPDRALRLSLSPGQPGRGELAYSAYMTPWQQKDGPKTSEALLRQGDRYNLYASFGFDEARQASAGKYSPKSPAKGDTLYLKFEVVEVP</sequence>
<accession>A0A6N3GJX0</accession>